<dbReference type="OrthoDB" id="5794591at2"/>
<proteinExistence type="inferred from homology"/>
<sequence length="402" mass="43161">MKKPIGLRTISWLLLASLGATAAHAAGNKVVIGDIDDMSGLYADVIGPGGVEAAKMAIEDFGGSVLGNKIELLISDHQNKPDLGAQKFREWADRDGLTMVLGGSNTGVSIAMSTLAREKKTPFFAIGAAGASLTGKDCTPYTVHYAYDTTALGNGTATTMVKQGGKTWFFLTADYAFGTQLQEAAAKVVEANGGKVVGAVRVPLSTSDFSSYLLQAQNSGAQVLGLANAGNDFTNSIKAADEFGIANTMKPAALLAFLSDIHSLGLKTAQGLYLTTSWYWDSNDKTRAFSKRFFEKTKREPTENQAAYYSATITYLNAVKAAGTTDPDKVMAELHKAKIDDMFTSNGKIRADGLMEHEMYIMQVKKPEESKYPWDYYKLIQTMSGEQAFGKLADSACPLVTH</sequence>
<dbReference type="SUPFAM" id="SSF53822">
    <property type="entry name" value="Periplasmic binding protein-like I"/>
    <property type="match status" value="1"/>
</dbReference>
<dbReference type="InterPro" id="IPR028082">
    <property type="entry name" value="Peripla_BP_I"/>
</dbReference>
<dbReference type="GO" id="GO:0006865">
    <property type="term" value="P:amino acid transport"/>
    <property type="evidence" value="ECO:0007669"/>
    <property type="project" value="UniProtKB-KW"/>
</dbReference>
<dbReference type="Pfam" id="PF13458">
    <property type="entry name" value="Peripla_BP_6"/>
    <property type="match status" value="1"/>
</dbReference>
<dbReference type="RefSeq" id="WP_079572606.1">
    <property type="nucleotide sequence ID" value="NZ_LT670818.1"/>
</dbReference>
<accession>A0A1M5V7Y2</accession>
<dbReference type="InterPro" id="IPR051010">
    <property type="entry name" value="BCAA_transport"/>
</dbReference>
<dbReference type="EMBL" id="LT670818">
    <property type="protein sequence ID" value="SHH71369.1"/>
    <property type="molecule type" value="Genomic_DNA"/>
</dbReference>
<comment type="similarity">
    <text evidence="1">Belongs to the leucine-binding protein family.</text>
</comment>
<feature type="signal peptide" evidence="4">
    <location>
        <begin position="1"/>
        <end position="25"/>
    </location>
</feature>
<feature type="domain" description="Leucine-binding protein" evidence="5">
    <location>
        <begin position="30"/>
        <end position="365"/>
    </location>
</feature>
<keyword evidence="3" id="KW-0813">Transport</keyword>
<keyword evidence="3" id="KW-0029">Amino-acid transport</keyword>
<evidence type="ECO:0000313" key="7">
    <source>
        <dbReference type="Proteomes" id="UP000190675"/>
    </source>
</evidence>
<dbReference type="Proteomes" id="UP000190675">
    <property type="component" value="Chromosome I"/>
</dbReference>
<evidence type="ECO:0000259" key="5">
    <source>
        <dbReference type="Pfam" id="PF13458"/>
    </source>
</evidence>
<name>A0A1M5V7Y2_9BRAD</name>
<dbReference type="CDD" id="cd06327">
    <property type="entry name" value="PBP1_SBP-like"/>
    <property type="match status" value="1"/>
</dbReference>
<dbReference type="PANTHER" id="PTHR30483:SF6">
    <property type="entry name" value="PERIPLASMIC BINDING PROTEIN OF ABC TRANSPORTER FOR NATURAL AMINO ACIDS"/>
    <property type="match status" value="1"/>
</dbReference>
<dbReference type="Gene3D" id="3.40.50.2300">
    <property type="match status" value="2"/>
</dbReference>
<gene>
    <name evidence="6" type="ORF">SAMN05444169_8990</name>
</gene>
<dbReference type="PANTHER" id="PTHR30483">
    <property type="entry name" value="LEUCINE-SPECIFIC-BINDING PROTEIN"/>
    <property type="match status" value="1"/>
</dbReference>
<evidence type="ECO:0000256" key="2">
    <source>
        <dbReference type="ARBA" id="ARBA00022729"/>
    </source>
</evidence>
<feature type="chain" id="PRO_5012115779" evidence="4">
    <location>
        <begin position="26"/>
        <end position="402"/>
    </location>
</feature>
<evidence type="ECO:0000256" key="3">
    <source>
        <dbReference type="ARBA" id="ARBA00022970"/>
    </source>
</evidence>
<evidence type="ECO:0000256" key="4">
    <source>
        <dbReference type="SAM" id="SignalP"/>
    </source>
</evidence>
<keyword evidence="2 4" id="KW-0732">Signal</keyword>
<reference evidence="6 7" key="1">
    <citation type="submission" date="2016-11" db="EMBL/GenBank/DDBJ databases">
        <authorList>
            <person name="Jaros S."/>
            <person name="Januszkiewicz K."/>
            <person name="Wedrychowicz H."/>
        </authorList>
    </citation>
    <scope>NUCLEOTIDE SEQUENCE [LARGE SCALE GENOMIC DNA]</scope>
    <source>
        <strain evidence="6 7">GAS242</strain>
    </source>
</reference>
<organism evidence="6 7">
    <name type="scientific">Bradyrhizobium erythrophlei</name>
    <dbReference type="NCBI Taxonomy" id="1437360"/>
    <lineage>
        <taxon>Bacteria</taxon>
        <taxon>Pseudomonadati</taxon>
        <taxon>Pseudomonadota</taxon>
        <taxon>Alphaproteobacteria</taxon>
        <taxon>Hyphomicrobiales</taxon>
        <taxon>Nitrobacteraceae</taxon>
        <taxon>Bradyrhizobium</taxon>
    </lineage>
</organism>
<evidence type="ECO:0000256" key="1">
    <source>
        <dbReference type="ARBA" id="ARBA00010062"/>
    </source>
</evidence>
<dbReference type="AlphaFoldDB" id="A0A1M5V7Y2"/>
<protein>
    <submittedName>
        <fullName evidence="6">Amino acid/amide ABC transporter substrate-binding protein, HAAT family</fullName>
    </submittedName>
</protein>
<dbReference type="InterPro" id="IPR028081">
    <property type="entry name" value="Leu-bd"/>
</dbReference>
<evidence type="ECO:0000313" key="6">
    <source>
        <dbReference type="EMBL" id="SHH71369.1"/>
    </source>
</evidence>